<dbReference type="GO" id="GO:0001510">
    <property type="term" value="P:RNA methylation"/>
    <property type="evidence" value="ECO:0007669"/>
    <property type="project" value="InterPro"/>
</dbReference>
<organism evidence="8 9">
    <name type="scientific">Pseudoalteromonas luteoviolacea (strain 2ta16)</name>
    <dbReference type="NCBI Taxonomy" id="1353533"/>
    <lineage>
        <taxon>Bacteria</taxon>
        <taxon>Pseudomonadati</taxon>
        <taxon>Pseudomonadota</taxon>
        <taxon>Gammaproteobacteria</taxon>
        <taxon>Alteromonadales</taxon>
        <taxon>Pseudoalteromonadaceae</taxon>
        <taxon>Pseudoalteromonas</taxon>
    </lineage>
</organism>
<dbReference type="RefSeq" id="WP_023398395.1">
    <property type="nucleotide sequence ID" value="NZ_AUSV01000021.1"/>
</dbReference>
<dbReference type="PANTHER" id="PTHR22807">
    <property type="entry name" value="NOP2 YEAST -RELATED NOL1/NOP2/FMU SUN DOMAIN-CONTAINING"/>
    <property type="match status" value="1"/>
</dbReference>
<name>V4JGS0_PSEL2</name>
<dbReference type="InterPro" id="IPR029063">
    <property type="entry name" value="SAM-dependent_MTases_sf"/>
</dbReference>
<evidence type="ECO:0000313" key="8">
    <source>
        <dbReference type="EMBL" id="ESP94157.1"/>
    </source>
</evidence>
<proteinExistence type="inferred from homology"/>
<feature type="binding site" evidence="6">
    <location>
        <position position="326"/>
    </location>
    <ligand>
        <name>S-adenosyl-L-methionine</name>
        <dbReference type="ChEBI" id="CHEBI:59789"/>
    </ligand>
</feature>
<evidence type="ECO:0000259" key="7">
    <source>
        <dbReference type="PROSITE" id="PS51686"/>
    </source>
</evidence>
<dbReference type="CDD" id="cd02440">
    <property type="entry name" value="AdoMet_MTases"/>
    <property type="match status" value="1"/>
</dbReference>
<dbReference type="InterPro" id="IPR018314">
    <property type="entry name" value="RsmB/NOL1/NOP2-like_CS"/>
</dbReference>
<comment type="similarity">
    <text evidence="1 6">Belongs to the class I-like SAM-binding methyltransferase superfamily. RsmB/NOP family.</text>
</comment>
<dbReference type="SUPFAM" id="SSF53335">
    <property type="entry name" value="S-adenosyl-L-methionine-dependent methyltransferases"/>
    <property type="match status" value="1"/>
</dbReference>
<feature type="binding site" evidence="6">
    <location>
        <position position="281"/>
    </location>
    <ligand>
        <name>S-adenosyl-L-methionine</name>
        <dbReference type="ChEBI" id="CHEBI:59789"/>
    </ligand>
</feature>
<dbReference type="GO" id="GO:0003723">
    <property type="term" value="F:RNA binding"/>
    <property type="evidence" value="ECO:0007669"/>
    <property type="project" value="UniProtKB-UniRule"/>
</dbReference>
<dbReference type="InterPro" id="IPR023267">
    <property type="entry name" value="RCMT"/>
</dbReference>
<dbReference type="Pfam" id="PF01189">
    <property type="entry name" value="Methyltr_RsmB-F"/>
    <property type="match status" value="1"/>
</dbReference>
<gene>
    <name evidence="8" type="ORF">PL2TA16_02407</name>
</gene>
<dbReference type="Gene3D" id="3.30.70.1170">
    <property type="entry name" value="Sun protein, domain 3"/>
    <property type="match status" value="1"/>
</dbReference>
<protein>
    <submittedName>
        <fullName evidence="8">tRNA and rRNA cytosine-C5-methylase</fullName>
    </submittedName>
</protein>
<evidence type="ECO:0000256" key="6">
    <source>
        <dbReference type="PROSITE-ProRule" id="PRU01023"/>
    </source>
</evidence>
<keyword evidence="3 6" id="KW-0808">Transferase</keyword>
<accession>V4JGS0</accession>
<dbReference type="InterPro" id="IPR049560">
    <property type="entry name" value="MeTrfase_RsmB-F_NOP2_cat"/>
</dbReference>
<dbReference type="Pfam" id="PF22458">
    <property type="entry name" value="RsmF-B_ferredox"/>
    <property type="match status" value="1"/>
</dbReference>
<reference evidence="8 9" key="1">
    <citation type="submission" date="2013-07" db="EMBL/GenBank/DDBJ databases">
        <title>Draft genome sequence of Pseudoalteromonas luteoviolacea 2ta16.</title>
        <authorList>
            <person name="Allen E.E."/>
            <person name="Azam F."/>
            <person name="Podell S."/>
        </authorList>
    </citation>
    <scope>NUCLEOTIDE SEQUENCE [LARGE SCALE GENOMIC DNA]</scope>
    <source>
        <strain evidence="8 9">2ta16</strain>
    </source>
</reference>
<comment type="caution">
    <text evidence="8">The sequence shown here is derived from an EMBL/GenBank/DDBJ whole genome shotgun (WGS) entry which is preliminary data.</text>
</comment>
<dbReference type="PRINTS" id="PR02008">
    <property type="entry name" value="RCMTFAMILY"/>
</dbReference>
<evidence type="ECO:0000256" key="5">
    <source>
        <dbReference type="ARBA" id="ARBA00022884"/>
    </source>
</evidence>
<keyword evidence="5 6" id="KW-0694">RNA-binding</keyword>
<evidence type="ECO:0000256" key="1">
    <source>
        <dbReference type="ARBA" id="ARBA00007494"/>
    </source>
</evidence>
<dbReference type="PATRIC" id="fig|1353533.3.peg.1452"/>
<evidence type="ECO:0000313" key="9">
    <source>
        <dbReference type="Proteomes" id="UP000017820"/>
    </source>
</evidence>
<dbReference type="InterPro" id="IPR054728">
    <property type="entry name" value="RsmB-like_ferredoxin"/>
</dbReference>
<comment type="caution">
    <text evidence="6">Lacks conserved residue(s) required for the propagation of feature annotation.</text>
</comment>
<evidence type="ECO:0000256" key="2">
    <source>
        <dbReference type="ARBA" id="ARBA00022603"/>
    </source>
</evidence>
<dbReference type="PROSITE" id="PS01153">
    <property type="entry name" value="NOL1_NOP2_SUN"/>
    <property type="match status" value="1"/>
</dbReference>
<dbReference type="Proteomes" id="UP000017820">
    <property type="component" value="Unassembled WGS sequence"/>
</dbReference>
<keyword evidence="4 6" id="KW-0949">S-adenosyl-L-methionine</keyword>
<evidence type="ECO:0000256" key="3">
    <source>
        <dbReference type="ARBA" id="ARBA00022679"/>
    </source>
</evidence>
<sequence>MQWCKTGKQATIRALYYKMRITVTASRQLLECLNSAFLQASTLEQYADKVVQQHLMMNAAWTIEQRAYFVTTLYNMIRFSRKLCWAIGRSDLMDSFSQLTAADVWNIWGAYTLLNEQSLPDFPEVSSLNLAEVQSALSSAPQDVMLSMPTWLHERANEELGDIWPTVATALNQSAEHFIRVNSLKSDALSLTKSLAKEQIKAVPVDGLQNALKVEQMGYLFRTDAFQQGHFEMQDAGSQQLATLLDVQPGMKVVDACAGAGGKSLHIAALLENKGRVLSLDIHQHKLDTLKKRAKRAGSHVIETRLIQNSKTIKRQKEKFDRVLLDVPCSGTGIFRRNPDAKWHLTEKNIENLVALQQDILQRYSQMCRVGGKLVYATCSILPSENANQVERFLANNPNWRLEKELSLMPGVSSAFDGFYGALLVKNDNS</sequence>
<dbReference type="EMBL" id="AUSV01000021">
    <property type="protein sequence ID" value="ESP94157.1"/>
    <property type="molecule type" value="Genomic_DNA"/>
</dbReference>
<evidence type="ECO:0000256" key="4">
    <source>
        <dbReference type="ARBA" id="ARBA00022691"/>
    </source>
</evidence>
<keyword evidence="2 6" id="KW-0489">Methyltransferase</keyword>
<dbReference type="AlphaFoldDB" id="V4JGS0"/>
<feature type="domain" description="SAM-dependent MTase RsmB/NOP-type" evidence="7">
    <location>
        <begin position="167"/>
        <end position="430"/>
    </location>
</feature>
<dbReference type="PANTHER" id="PTHR22807:SF53">
    <property type="entry name" value="RIBOSOMAL RNA SMALL SUBUNIT METHYLTRANSFERASE B-RELATED"/>
    <property type="match status" value="1"/>
</dbReference>
<dbReference type="InterPro" id="IPR001678">
    <property type="entry name" value="MeTrfase_RsmB-F_NOP2_dom"/>
</dbReference>
<feature type="active site" description="Nucleophile" evidence="6">
    <location>
        <position position="379"/>
    </location>
</feature>
<dbReference type="GO" id="GO:0008173">
    <property type="term" value="F:RNA methyltransferase activity"/>
    <property type="evidence" value="ECO:0007669"/>
    <property type="project" value="InterPro"/>
</dbReference>
<dbReference type="PROSITE" id="PS51686">
    <property type="entry name" value="SAM_MT_RSMB_NOP"/>
    <property type="match status" value="1"/>
</dbReference>
<dbReference type="Gene3D" id="3.40.50.150">
    <property type="entry name" value="Vaccinia Virus protein VP39"/>
    <property type="match status" value="1"/>
</dbReference>